<dbReference type="SMART" id="SM00418">
    <property type="entry name" value="HTH_ARSR"/>
    <property type="match status" value="1"/>
</dbReference>
<proteinExistence type="predicted"/>
<feature type="region of interest" description="Disordered" evidence="4">
    <location>
        <begin position="96"/>
        <end position="116"/>
    </location>
</feature>
<dbReference type="PRINTS" id="PR00778">
    <property type="entry name" value="HTHARSR"/>
</dbReference>
<dbReference type="PANTHER" id="PTHR33154:SF33">
    <property type="entry name" value="TRANSCRIPTIONAL REPRESSOR SDPR"/>
    <property type="match status" value="1"/>
</dbReference>
<protein>
    <submittedName>
        <fullName evidence="6">Metalloregulator ArsR/SmtB family transcription factor</fullName>
    </submittedName>
</protein>
<dbReference type="InterPro" id="IPR036390">
    <property type="entry name" value="WH_DNA-bd_sf"/>
</dbReference>
<dbReference type="SUPFAM" id="SSF46785">
    <property type="entry name" value="Winged helix' DNA-binding domain"/>
    <property type="match status" value="1"/>
</dbReference>
<dbReference type="InterPro" id="IPR001845">
    <property type="entry name" value="HTH_ArsR_DNA-bd_dom"/>
</dbReference>
<dbReference type="EMBL" id="BAABDD010000019">
    <property type="protein sequence ID" value="GAA3754107.1"/>
    <property type="molecule type" value="Genomic_DNA"/>
</dbReference>
<dbReference type="InterPro" id="IPR011991">
    <property type="entry name" value="ArsR-like_HTH"/>
</dbReference>
<dbReference type="PROSITE" id="PS50987">
    <property type="entry name" value="HTH_ARSR_2"/>
    <property type="match status" value="1"/>
</dbReference>
<dbReference type="CDD" id="cd00090">
    <property type="entry name" value="HTH_ARSR"/>
    <property type="match status" value="1"/>
</dbReference>
<evidence type="ECO:0000313" key="6">
    <source>
        <dbReference type="EMBL" id="GAA3754107.1"/>
    </source>
</evidence>
<gene>
    <name evidence="6" type="ORF">GCM10022402_35950</name>
</gene>
<accession>A0ABP7G8F6</accession>
<evidence type="ECO:0000256" key="2">
    <source>
        <dbReference type="ARBA" id="ARBA00023125"/>
    </source>
</evidence>
<dbReference type="NCBIfam" id="NF033788">
    <property type="entry name" value="HTH_metalloreg"/>
    <property type="match status" value="1"/>
</dbReference>
<evidence type="ECO:0000256" key="1">
    <source>
        <dbReference type="ARBA" id="ARBA00023015"/>
    </source>
</evidence>
<keyword evidence="1" id="KW-0805">Transcription regulation</keyword>
<dbReference type="PANTHER" id="PTHR33154">
    <property type="entry name" value="TRANSCRIPTIONAL REGULATOR, ARSR FAMILY"/>
    <property type="match status" value="1"/>
</dbReference>
<reference evidence="7" key="1">
    <citation type="journal article" date="2019" name="Int. J. Syst. Evol. Microbiol.">
        <title>The Global Catalogue of Microorganisms (GCM) 10K type strain sequencing project: providing services to taxonomists for standard genome sequencing and annotation.</title>
        <authorList>
            <consortium name="The Broad Institute Genomics Platform"/>
            <consortium name="The Broad Institute Genome Sequencing Center for Infectious Disease"/>
            <person name="Wu L."/>
            <person name="Ma J."/>
        </authorList>
    </citation>
    <scope>NUCLEOTIDE SEQUENCE [LARGE SCALE GENOMIC DNA]</scope>
    <source>
        <strain evidence="7">JCM 17137</strain>
    </source>
</reference>
<sequence length="116" mass="12789">MSDTISQALTALSNPTRRELVRLLLELGPQPVQPLAAHFEMRRPSVSEHLKVLRGAGLVGEERRGRQRVYRLRTGALLEVVEWLAPYERFCRRQPAEAVDGRGSGACAGPPTASDS</sequence>
<dbReference type="Pfam" id="PF01022">
    <property type="entry name" value="HTH_5"/>
    <property type="match status" value="1"/>
</dbReference>
<keyword evidence="7" id="KW-1185">Reference proteome</keyword>
<dbReference type="Proteomes" id="UP001500908">
    <property type="component" value="Unassembled WGS sequence"/>
</dbReference>
<keyword evidence="3" id="KW-0804">Transcription</keyword>
<name>A0ABP7G8F6_9ACTN</name>
<evidence type="ECO:0000256" key="3">
    <source>
        <dbReference type="ARBA" id="ARBA00023163"/>
    </source>
</evidence>
<organism evidence="6 7">
    <name type="scientific">Salinactinospora qingdaonensis</name>
    <dbReference type="NCBI Taxonomy" id="702744"/>
    <lineage>
        <taxon>Bacteria</taxon>
        <taxon>Bacillati</taxon>
        <taxon>Actinomycetota</taxon>
        <taxon>Actinomycetes</taxon>
        <taxon>Streptosporangiales</taxon>
        <taxon>Nocardiopsidaceae</taxon>
        <taxon>Salinactinospora</taxon>
    </lineage>
</organism>
<dbReference type="InterPro" id="IPR051081">
    <property type="entry name" value="HTH_MetalResp_TranReg"/>
</dbReference>
<comment type="caution">
    <text evidence="6">The sequence shown here is derived from an EMBL/GenBank/DDBJ whole genome shotgun (WGS) entry which is preliminary data.</text>
</comment>
<evidence type="ECO:0000256" key="4">
    <source>
        <dbReference type="SAM" id="MobiDB-lite"/>
    </source>
</evidence>
<dbReference type="InterPro" id="IPR036388">
    <property type="entry name" value="WH-like_DNA-bd_sf"/>
</dbReference>
<evidence type="ECO:0000259" key="5">
    <source>
        <dbReference type="PROSITE" id="PS50987"/>
    </source>
</evidence>
<evidence type="ECO:0000313" key="7">
    <source>
        <dbReference type="Proteomes" id="UP001500908"/>
    </source>
</evidence>
<feature type="domain" description="HTH arsR-type" evidence="5">
    <location>
        <begin position="1"/>
        <end position="92"/>
    </location>
</feature>
<dbReference type="RefSeq" id="WP_344973422.1">
    <property type="nucleotide sequence ID" value="NZ_BAABDD010000019.1"/>
</dbReference>
<keyword evidence="2" id="KW-0238">DNA-binding</keyword>
<dbReference type="Gene3D" id="1.10.10.10">
    <property type="entry name" value="Winged helix-like DNA-binding domain superfamily/Winged helix DNA-binding domain"/>
    <property type="match status" value="1"/>
</dbReference>